<reference evidence="3" key="1">
    <citation type="submission" date="2021-10" db="EMBL/GenBank/DDBJ databases">
        <authorList>
            <person name="Piombo E."/>
        </authorList>
    </citation>
    <scope>NUCLEOTIDE SEQUENCE</scope>
</reference>
<feature type="region of interest" description="Disordered" evidence="1">
    <location>
        <begin position="214"/>
        <end position="237"/>
    </location>
</feature>
<dbReference type="InterPro" id="IPR002575">
    <property type="entry name" value="Aminoglycoside_PTrfase"/>
</dbReference>
<dbReference type="InterPro" id="IPR011009">
    <property type="entry name" value="Kinase-like_dom_sf"/>
</dbReference>
<evidence type="ECO:0000313" key="3">
    <source>
        <dbReference type="EMBL" id="CAG9975831.1"/>
    </source>
</evidence>
<dbReference type="Proteomes" id="UP000754883">
    <property type="component" value="Unassembled WGS sequence"/>
</dbReference>
<dbReference type="PANTHER" id="PTHR21310:SF51">
    <property type="entry name" value="AMINOGLYCOSIDE PHOSPHOTRANSFERASE DOMAIN-CONTAINING PROTEIN"/>
    <property type="match status" value="1"/>
</dbReference>
<dbReference type="Gene3D" id="3.90.1200.10">
    <property type="match status" value="1"/>
</dbReference>
<gene>
    <name evidence="3" type="ORF">CBYS24578_00018688</name>
</gene>
<organism evidence="3 4">
    <name type="scientific">Clonostachys byssicola</name>
    <dbReference type="NCBI Taxonomy" id="160290"/>
    <lineage>
        <taxon>Eukaryota</taxon>
        <taxon>Fungi</taxon>
        <taxon>Dikarya</taxon>
        <taxon>Ascomycota</taxon>
        <taxon>Pezizomycotina</taxon>
        <taxon>Sordariomycetes</taxon>
        <taxon>Hypocreomycetidae</taxon>
        <taxon>Hypocreales</taxon>
        <taxon>Bionectriaceae</taxon>
        <taxon>Clonostachys</taxon>
    </lineage>
</organism>
<evidence type="ECO:0000256" key="1">
    <source>
        <dbReference type="SAM" id="MobiDB-lite"/>
    </source>
</evidence>
<dbReference type="AlphaFoldDB" id="A0A9N9U081"/>
<keyword evidence="4" id="KW-1185">Reference proteome</keyword>
<dbReference type="PANTHER" id="PTHR21310">
    <property type="entry name" value="AMINOGLYCOSIDE PHOSPHOTRANSFERASE-RELATED-RELATED"/>
    <property type="match status" value="1"/>
</dbReference>
<evidence type="ECO:0000313" key="4">
    <source>
        <dbReference type="Proteomes" id="UP000754883"/>
    </source>
</evidence>
<dbReference type="InterPro" id="IPR051678">
    <property type="entry name" value="AGP_Transferase"/>
</dbReference>
<feature type="compositionally biased region" description="Acidic residues" evidence="1">
    <location>
        <begin position="216"/>
        <end position="237"/>
    </location>
</feature>
<sequence>MASVDEVKAFIEPIWVDDAEDEPDMFAAVRANINLQQLSRVASQVRPGFADKLPSVGSFNILFPLRFEDGMRWLAKVPVNGVPGKWDQLSVDAMISEVNTMRLLSRKTTIPLPEVFGFDSTTENDVKCPFILLSFISGKPLYDVWFGHRLSGVDMETTHARRMRALSDIGAAMSQLGKFSFNSSGFVKFDEEGNPSGVGPSRCLDYQEMVDRTWGNEDDSEDPIDDDSGDPIDDDSEDPIYIEVPAFEDPQQQYNFFLDLHPRTNPFERGVNLLLKELIKGIPQPTNVNPFVLAHPDFDIQNFLVSEDGQLLGIIDWDGVCCSARSHGNEAYPSWLTRDWDPLMYNDQQSMDEGKEPDGCWEDSPETLQIYRIAYDEIMSKFRKRDADINLTRISLITESLMIAAVDPRCRHVIVDKIIHEISKMLELVEPLYFTELAEAFAGDSFGEEMRATLERGMKKLFQDAR</sequence>
<dbReference type="Pfam" id="PF01636">
    <property type="entry name" value="APH"/>
    <property type="match status" value="1"/>
</dbReference>
<proteinExistence type="predicted"/>
<evidence type="ECO:0000259" key="2">
    <source>
        <dbReference type="Pfam" id="PF01636"/>
    </source>
</evidence>
<comment type="caution">
    <text evidence="3">The sequence shown here is derived from an EMBL/GenBank/DDBJ whole genome shotgun (WGS) entry which is preliminary data.</text>
</comment>
<feature type="domain" description="Aminoglycoside phosphotransferase" evidence="2">
    <location>
        <begin position="94"/>
        <end position="323"/>
    </location>
</feature>
<accession>A0A9N9U081</accession>
<protein>
    <recommendedName>
        <fullName evidence="2">Aminoglycoside phosphotransferase domain-containing protein</fullName>
    </recommendedName>
</protein>
<dbReference type="SUPFAM" id="SSF56112">
    <property type="entry name" value="Protein kinase-like (PK-like)"/>
    <property type="match status" value="1"/>
</dbReference>
<dbReference type="OrthoDB" id="10003767at2759"/>
<name>A0A9N9U081_9HYPO</name>
<dbReference type="EMBL" id="CABFNO020001272">
    <property type="protein sequence ID" value="CAG9975831.1"/>
    <property type="molecule type" value="Genomic_DNA"/>
</dbReference>